<dbReference type="EMBL" id="CP019646">
    <property type="protein sequence ID" value="AQQ71230.1"/>
    <property type="molecule type" value="Genomic_DNA"/>
</dbReference>
<dbReference type="AlphaFoldDB" id="A0A1Q2MEY1"/>
<proteinExistence type="predicted"/>
<dbReference type="KEGG" id="pbas:SMSP2_01596"/>
<feature type="transmembrane region" description="Helical" evidence="2">
    <location>
        <begin position="184"/>
        <end position="203"/>
    </location>
</feature>
<dbReference type="RefSeq" id="WP_146683426.1">
    <property type="nucleotide sequence ID" value="NZ_CP019646.1"/>
</dbReference>
<evidence type="ECO:0000256" key="2">
    <source>
        <dbReference type="SAM" id="Phobius"/>
    </source>
</evidence>
<protein>
    <submittedName>
        <fullName evidence="3">Uncharacterized protein</fullName>
    </submittedName>
</protein>
<organism evidence="3 4">
    <name type="scientific">Limihaloglobus sulfuriphilus</name>
    <dbReference type="NCBI Taxonomy" id="1851148"/>
    <lineage>
        <taxon>Bacteria</taxon>
        <taxon>Pseudomonadati</taxon>
        <taxon>Planctomycetota</taxon>
        <taxon>Phycisphaerae</taxon>
        <taxon>Sedimentisphaerales</taxon>
        <taxon>Sedimentisphaeraceae</taxon>
        <taxon>Limihaloglobus</taxon>
    </lineage>
</organism>
<reference evidence="4" key="1">
    <citation type="submission" date="2017-02" db="EMBL/GenBank/DDBJ databases">
        <title>Comparative genomics and description of representatives of a novel lineage of planctomycetes thriving in anoxic sediments.</title>
        <authorList>
            <person name="Spring S."/>
            <person name="Bunk B."/>
            <person name="Sproer C."/>
        </authorList>
    </citation>
    <scope>NUCLEOTIDE SEQUENCE [LARGE SCALE GENOMIC DNA]</scope>
    <source>
        <strain evidence="4">SM-Chi-D1</strain>
    </source>
</reference>
<feature type="transmembrane region" description="Helical" evidence="2">
    <location>
        <begin position="27"/>
        <end position="45"/>
    </location>
</feature>
<keyword evidence="4" id="KW-1185">Reference proteome</keyword>
<dbReference type="Proteomes" id="UP000188181">
    <property type="component" value="Chromosome"/>
</dbReference>
<evidence type="ECO:0000313" key="4">
    <source>
        <dbReference type="Proteomes" id="UP000188181"/>
    </source>
</evidence>
<feature type="transmembrane region" description="Helical" evidence="2">
    <location>
        <begin position="148"/>
        <end position="172"/>
    </location>
</feature>
<evidence type="ECO:0000313" key="3">
    <source>
        <dbReference type="EMBL" id="AQQ71230.1"/>
    </source>
</evidence>
<evidence type="ECO:0000256" key="1">
    <source>
        <dbReference type="SAM" id="MobiDB-lite"/>
    </source>
</evidence>
<keyword evidence="2" id="KW-0472">Membrane</keyword>
<gene>
    <name evidence="3" type="ORF">SMSP2_01596</name>
</gene>
<feature type="region of interest" description="Disordered" evidence="1">
    <location>
        <begin position="94"/>
        <end position="120"/>
    </location>
</feature>
<feature type="transmembrane region" description="Helical" evidence="2">
    <location>
        <begin position="234"/>
        <end position="257"/>
    </location>
</feature>
<accession>A0A1Q2MEY1</accession>
<sequence>MDNGKNNIVDTTDCLETVAVFKAAKNFFFIVCFLCLLITQGVFWSNQIGILEFDMSQSAAGQQETSQPSGTDTEPVDQVVLDTIEALHAESLKQAQGGTETGDAQTETQETPAQDTNSGENVVPEAVTKAVGKVKGYVFEPDWTLYKAILNLCNSILLVSAVLYCLIIVFTLKVSLVGRLGGMAWIASAFISSLMFLVFLLPWQTLFPQLSIAGAIYTPAELADWYSAKQEGGIYFGVLYYGRFVALWLIAFLLLWTAQLRSRRWAKASLKRLGLVG</sequence>
<dbReference type="OrthoDB" id="9853619at2"/>
<keyword evidence="2" id="KW-0812">Transmembrane</keyword>
<name>A0A1Q2MEY1_9BACT</name>
<keyword evidence="2" id="KW-1133">Transmembrane helix</keyword>
<dbReference type="STRING" id="1851148.SMSP2_01596"/>